<dbReference type="AlphaFoldDB" id="A0A367EC65"/>
<feature type="transmembrane region" description="Helical" evidence="1">
    <location>
        <begin position="78"/>
        <end position="97"/>
    </location>
</feature>
<keyword evidence="1" id="KW-0472">Membrane</keyword>
<dbReference type="EMBL" id="QOIN01000066">
    <property type="protein sequence ID" value="RCG15621.1"/>
    <property type="molecule type" value="Genomic_DNA"/>
</dbReference>
<keyword evidence="1" id="KW-0812">Transmembrane</keyword>
<name>A0A367EC65_9ACTN</name>
<protein>
    <recommendedName>
        <fullName evidence="4">CU044_5270 family protein</fullName>
    </recommendedName>
</protein>
<dbReference type="RefSeq" id="WP_114025180.1">
    <property type="nucleotide sequence ID" value="NZ_QOIN01000066.1"/>
</dbReference>
<dbReference type="NCBIfam" id="NF038083">
    <property type="entry name" value="CU044_5270_fam"/>
    <property type="match status" value="1"/>
</dbReference>
<evidence type="ECO:0000313" key="2">
    <source>
        <dbReference type="EMBL" id="RCG15621.1"/>
    </source>
</evidence>
<reference evidence="2 3" key="1">
    <citation type="submission" date="2018-06" db="EMBL/GenBank/DDBJ databases">
        <title>Streptomyces reniochalinae sp. nov. and Streptomyces diacarnus sp. nov. from marine sponges.</title>
        <authorList>
            <person name="Li L."/>
        </authorList>
    </citation>
    <scope>NUCLEOTIDE SEQUENCE [LARGE SCALE GENOMIC DNA]</scope>
    <source>
        <strain evidence="2 3">LHW51701</strain>
    </source>
</reference>
<accession>A0A367EC65</accession>
<proteinExistence type="predicted"/>
<keyword evidence="1" id="KW-1133">Transmembrane helix</keyword>
<evidence type="ECO:0008006" key="4">
    <source>
        <dbReference type="Google" id="ProtNLM"/>
    </source>
</evidence>
<organism evidence="2 3">
    <name type="scientific">Streptomyces diacarni</name>
    <dbReference type="NCBI Taxonomy" id="2800381"/>
    <lineage>
        <taxon>Bacteria</taxon>
        <taxon>Bacillati</taxon>
        <taxon>Actinomycetota</taxon>
        <taxon>Actinomycetes</taxon>
        <taxon>Kitasatosporales</taxon>
        <taxon>Streptomycetaceae</taxon>
        <taxon>Streptomyces</taxon>
    </lineage>
</organism>
<gene>
    <name evidence="2" type="ORF">DTL70_30170</name>
</gene>
<dbReference type="InterPro" id="IPR047789">
    <property type="entry name" value="CU044_5270-like"/>
</dbReference>
<keyword evidence="3" id="KW-1185">Reference proteome</keyword>
<evidence type="ECO:0000313" key="3">
    <source>
        <dbReference type="Proteomes" id="UP000252914"/>
    </source>
</evidence>
<dbReference type="Proteomes" id="UP000252914">
    <property type="component" value="Unassembled WGS sequence"/>
</dbReference>
<comment type="caution">
    <text evidence="2">The sequence shown here is derived from an EMBL/GenBank/DDBJ whole genome shotgun (WGS) entry which is preliminary data.</text>
</comment>
<evidence type="ECO:0000256" key="1">
    <source>
        <dbReference type="SAM" id="Phobius"/>
    </source>
</evidence>
<sequence length="369" mass="39143">MNSHDKDRADDDLTVLARLLPPPPEAELPPGRHHHIKDILMRQIDQDLAEPAAAERQPEPGAEAAGTRTRGLLLRPRVVLPVAATLALATGLTVTVWEGGGGSAPTAAPSDKAAVLLDHIATAARANSTGTQAPAGDQYVYTRVLERENKGELGGPVKLGAAHTDERWMSQDPGPVTTYGAARETGKDAVMPGQMLPIETSVPDGEKGDGARGPGFHRPTYAWLASLPTDPDALLKRLYAEVEDDGRQTRDQAVFEAIGDLVVNNLMPPENAAAFYRALARVPGVRKVPDAVDAAGRHGVGITLKRSAYASRVVWIFDRDTLAYLGSRSYMAEDGKPGHDEALAGIDAVMKLGVVDRVGAKPEKPQAAG</sequence>